<accession>A0A151B041</accession>
<proteinExistence type="predicted"/>
<keyword evidence="4" id="KW-1185">Reference proteome</keyword>
<dbReference type="EMBL" id="LTBA01000033">
    <property type="protein sequence ID" value="KYH33285.1"/>
    <property type="molecule type" value="Genomic_DNA"/>
</dbReference>
<dbReference type="Gene3D" id="1.20.58.1690">
    <property type="match status" value="2"/>
</dbReference>
<dbReference type="PROSITE" id="PS51257">
    <property type="entry name" value="PROKAR_LIPOPROTEIN"/>
    <property type="match status" value="1"/>
</dbReference>
<sequence>MKKSKHFKLISLLISLVIIWIITVGCSANQNCNTSTTKYNNQNSTAASNIQTNNLNSTNSTNTQKNDNKSNENTTKSNTSNENTTKNNTENSTNETTINNSKDNNTSAKDKKLYIKITIANKKFDLSTLLNAEDVQDLNDFQLSLLRNAYYAKHGYKFKMGKYSNYFSKYDWYIPKYDDVANMLCNTDIDNINLILKIEGNKKSEENIDSNNKVSSAKNTNKYKGFIFPNSDKKLISNEELNYCDKFTLLLAKNELFARKGYRFKNKQLLNYFSNMSWYTPNDNIKNSVDELNEIEKKNLELINEKYNNLYYLSGAKDNTYEINTKMDLNNDGIKENINILFKKDPLNPSFNSWHEYDFTINSNGKKYTFKDTESNLYANLFFADFDVNDNTTEFYLTSAGPSDDPTTTIFQLSENGIKKILTLQGFITGYDGKGNIYTDFSFTNDKNQILLSYYNLKKGVQHPNNNEIIGKYLQYDYRLMLFKTQHGQYGIPGISPIGDSYYEENKEYLTKKVEDGELVKITDINEPLKIIYVYYDESSPESIWNLPIRVETKDGLRGWLLYLNGGD</sequence>
<dbReference type="AlphaFoldDB" id="A0A151B041"/>
<evidence type="ECO:0000256" key="1">
    <source>
        <dbReference type="SAM" id="MobiDB-lite"/>
    </source>
</evidence>
<protein>
    <recommendedName>
        <fullName evidence="2">YARHG domain-containing protein</fullName>
    </recommendedName>
</protein>
<organism evidence="3 4">
    <name type="scientific">Clostridium tepidiprofundi DSM 19306</name>
    <dbReference type="NCBI Taxonomy" id="1121338"/>
    <lineage>
        <taxon>Bacteria</taxon>
        <taxon>Bacillati</taxon>
        <taxon>Bacillota</taxon>
        <taxon>Clostridia</taxon>
        <taxon>Eubacteriales</taxon>
        <taxon>Clostridiaceae</taxon>
        <taxon>Clostridium</taxon>
    </lineage>
</organism>
<dbReference type="Pfam" id="PF13308">
    <property type="entry name" value="YARHG"/>
    <property type="match status" value="2"/>
</dbReference>
<evidence type="ECO:0000259" key="2">
    <source>
        <dbReference type="SMART" id="SM01324"/>
    </source>
</evidence>
<dbReference type="PATRIC" id="fig|1121338.3.peg.2231"/>
<dbReference type="Proteomes" id="UP000075531">
    <property type="component" value="Unassembled WGS sequence"/>
</dbReference>
<name>A0A151B041_9CLOT</name>
<gene>
    <name evidence="3" type="ORF">CLTEP_21430</name>
</gene>
<feature type="domain" description="YARHG" evidence="2">
    <location>
        <begin position="224"/>
        <end position="306"/>
    </location>
</feature>
<dbReference type="RefSeq" id="WP_066826555.1">
    <property type="nucleotide sequence ID" value="NZ_LTBA01000033.1"/>
</dbReference>
<dbReference type="SMART" id="SM01324">
    <property type="entry name" value="YARHG"/>
    <property type="match status" value="2"/>
</dbReference>
<comment type="caution">
    <text evidence="3">The sequence shown here is derived from an EMBL/GenBank/DDBJ whole genome shotgun (WGS) entry which is preliminary data.</text>
</comment>
<feature type="compositionally biased region" description="Low complexity" evidence="1">
    <location>
        <begin position="48"/>
        <end position="102"/>
    </location>
</feature>
<evidence type="ECO:0000313" key="4">
    <source>
        <dbReference type="Proteomes" id="UP000075531"/>
    </source>
</evidence>
<dbReference type="InterPro" id="IPR038434">
    <property type="entry name" value="YARHG_sf"/>
</dbReference>
<dbReference type="STRING" id="1121338.CLTEP_21430"/>
<reference evidence="3 4" key="1">
    <citation type="submission" date="2016-02" db="EMBL/GenBank/DDBJ databases">
        <title>Genome sequence of Clostridium tepidiprofundi DSM 19306.</title>
        <authorList>
            <person name="Poehlein A."/>
            <person name="Daniel R."/>
        </authorList>
    </citation>
    <scope>NUCLEOTIDE SEQUENCE [LARGE SCALE GENOMIC DNA]</scope>
    <source>
        <strain evidence="3 4">DSM 19306</strain>
    </source>
</reference>
<feature type="domain" description="YARHG" evidence="2">
    <location>
        <begin position="122"/>
        <end position="200"/>
    </location>
</feature>
<dbReference type="InterPro" id="IPR025582">
    <property type="entry name" value="YARHG_dom"/>
</dbReference>
<evidence type="ECO:0000313" key="3">
    <source>
        <dbReference type="EMBL" id="KYH33285.1"/>
    </source>
</evidence>
<feature type="region of interest" description="Disordered" evidence="1">
    <location>
        <begin position="48"/>
        <end position="105"/>
    </location>
</feature>